<dbReference type="RefSeq" id="YP_009325198.1">
    <property type="nucleotide sequence ID" value="NC_031944.1"/>
</dbReference>
<sequence>MADASFLYIAFFLTIGSFVLGFISSWNLKHVFDVWVDRADYARVVMHPEMYDEDGMLTDQPLIYLHIEDEDDMMYDEDD</sequence>
<feature type="transmembrane region" description="Helical" evidence="1">
    <location>
        <begin position="6"/>
        <end position="28"/>
    </location>
</feature>
<dbReference type="Proteomes" id="UP000204364">
    <property type="component" value="Segment"/>
</dbReference>
<gene>
    <name evidence="2" type="ORF">P090810_209</name>
</gene>
<protein>
    <submittedName>
        <fullName evidence="2">Uncharacterized protein</fullName>
    </submittedName>
</protein>
<dbReference type="OrthoDB" id="27136at10239"/>
<keyword evidence="3" id="KW-1185">Reference proteome</keyword>
<proteinExistence type="predicted"/>
<accession>A0A1D8KSQ0</accession>
<organism evidence="2 3">
    <name type="scientific">Synechococcus phage S-WAM1</name>
    <dbReference type="NCBI Taxonomy" id="1815521"/>
    <lineage>
        <taxon>Viruses</taxon>
        <taxon>Duplodnaviria</taxon>
        <taxon>Heunggongvirae</taxon>
        <taxon>Uroviricota</taxon>
        <taxon>Caudoviricetes</taxon>
        <taxon>Pantevenvirales</taxon>
        <taxon>Kyanoviridae</taxon>
        <taxon>Sokavirus</taxon>
        <taxon>Sokavirus swam1</taxon>
    </lineage>
</organism>
<dbReference type="KEGG" id="vg:30310162"/>
<keyword evidence="1" id="KW-0812">Transmembrane</keyword>
<dbReference type="InterPro" id="IPR021355">
    <property type="entry name" value="Phage_Syn9_Gp224"/>
</dbReference>
<dbReference type="Pfam" id="PF11189">
    <property type="entry name" value="DUF2973"/>
    <property type="match status" value="1"/>
</dbReference>
<keyword evidence="1" id="KW-1133">Transmembrane helix</keyword>
<evidence type="ECO:0000256" key="1">
    <source>
        <dbReference type="SAM" id="Phobius"/>
    </source>
</evidence>
<reference evidence="2 3" key="1">
    <citation type="journal article" date="2016" name="Virology">
        <title>The genomic content and context of auxiliary metabolic genes in marine cyanomyoviruses.</title>
        <authorList>
            <person name="Crummett L.T."/>
            <person name="Puxty R.J."/>
            <person name="Weihe C."/>
            <person name="Marston M.F."/>
            <person name="Martiny J.B."/>
        </authorList>
    </citation>
    <scope>NUCLEOTIDE SEQUENCE [LARGE SCALE GENOMIC DNA]</scope>
    <source>
        <strain evidence="2">0810PA09</strain>
    </source>
</reference>
<dbReference type="GeneID" id="30310162"/>
<evidence type="ECO:0000313" key="2">
    <source>
        <dbReference type="EMBL" id="AOV61682.1"/>
    </source>
</evidence>
<keyword evidence="1" id="KW-0472">Membrane</keyword>
<evidence type="ECO:0000313" key="3">
    <source>
        <dbReference type="Proteomes" id="UP000204364"/>
    </source>
</evidence>
<dbReference type="EMBL" id="KU686210">
    <property type="protein sequence ID" value="AOV61682.1"/>
    <property type="molecule type" value="Genomic_DNA"/>
</dbReference>
<name>A0A1D8KSQ0_9CAUD</name>